<dbReference type="InterPro" id="IPR025827">
    <property type="entry name" value="Zn_ribbon_recom_dom"/>
</dbReference>
<evidence type="ECO:0000313" key="3">
    <source>
        <dbReference type="EMBL" id="TRX99919.1"/>
    </source>
</evidence>
<dbReference type="AlphaFoldDB" id="A0A553II95"/>
<keyword evidence="1" id="KW-0175">Coiled coil</keyword>
<protein>
    <submittedName>
        <fullName evidence="3">Resolvase</fullName>
    </submittedName>
</protein>
<dbReference type="Gene3D" id="3.90.1750.20">
    <property type="entry name" value="Putative Large Serine Recombinase, Chain B, Domain 2"/>
    <property type="match status" value="1"/>
</dbReference>
<dbReference type="EMBL" id="VKID01000001">
    <property type="protein sequence ID" value="TRX99919.1"/>
    <property type="molecule type" value="Genomic_DNA"/>
</dbReference>
<accession>A0A553II95</accession>
<feature type="coiled-coil region" evidence="1">
    <location>
        <begin position="176"/>
        <end position="210"/>
    </location>
</feature>
<name>A0A553II95_ACHLA</name>
<dbReference type="Pfam" id="PF13408">
    <property type="entry name" value="Zn_ribbon_recom"/>
    <property type="match status" value="1"/>
</dbReference>
<sequence length="262" mass="30607">MDDFLEKSVVKNTGQILQYYVENSHPAIIDKNTWELVQLELKRRSVLGPKYSGSNLFSSKLVCEDCGGFYGKKKWHSGSMHEKIVYQCNNKFDKGKDKCQTPHLSEETVKTKFIEAYNLTMGDKRRIIDDSKEVIGLLTDTIKIDDEIVKINEEITIVSELVSKLVKENSKTDIQFGEYNKRYEELSERYEKLRLRHEELLKQKNSKQAKAIKLRAFISSLENSDHQIKYWNEMIWMLIVESATVHRDSSVTFKFHNGLEIK</sequence>
<evidence type="ECO:0000256" key="1">
    <source>
        <dbReference type="SAM" id="Coils"/>
    </source>
</evidence>
<dbReference type="Proteomes" id="UP000315938">
    <property type="component" value="Unassembled WGS sequence"/>
</dbReference>
<organism evidence="3 4">
    <name type="scientific">Acholeplasma laidlawii</name>
    <dbReference type="NCBI Taxonomy" id="2148"/>
    <lineage>
        <taxon>Bacteria</taxon>
        <taxon>Bacillati</taxon>
        <taxon>Mycoplasmatota</taxon>
        <taxon>Mollicutes</taxon>
        <taxon>Acholeplasmatales</taxon>
        <taxon>Acholeplasmataceae</taxon>
        <taxon>Acholeplasma</taxon>
    </lineage>
</organism>
<feature type="domain" description="Recombinase zinc beta ribbon" evidence="2">
    <location>
        <begin position="56"/>
        <end position="117"/>
    </location>
</feature>
<comment type="caution">
    <text evidence="3">The sequence shown here is derived from an EMBL/GenBank/DDBJ whole genome shotgun (WGS) entry which is preliminary data.</text>
</comment>
<evidence type="ECO:0000259" key="2">
    <source>
        <dbReference type="Pfam" id="PF13408"/>
    </source>
</evidence>
<proteinExistence type="predicted"/>
<gene>
    <name evidence="3" type="ORF">FNV44_02455</name>
</gene>
<dbReference type="InterPro" id="IPR038109">
    <property type="entry name" value="DNA_bind_recomb_sf"/>
</dbReference>
<reference evidence="3 4" key="1">
    <citation type="submission" date="2019-07" db="EMBL/GenBank/DDBJ databases">
        <title>Genome sequence of Acholeplasma laidlawii strain with increased resistance to erythromycin.</title>
        <authorList>
            <person name="Medvedeva E.S."/>
            <person name="Baranova N.B."/>
            <person name="Siniagina M.N."/>
            <person name="Mouzykantov A."/>
            <person name="Chernova O.A."/>
            <person name="Chernov V.M."/>
        </authorList>
    </citation>
    <scope>NUCLEOTIDE SEQUENCE [LARGE SCALE GENOMIC DNA]</scope>
    <source>
        <strain evidence="3 4">PG8REry</strain>
    </source>
</reference>
<evidence type="ECO:0000313" key="4">
    <source>
        <dbReference type="Proteomes" id="UP000315938"/>
    </source>
</evidence>